<proteinExistence type="inferred from homology"/>
<keyword evidence="8" id="KW-1185">Reference proteome</keyword>
<evidence type="ECO:0000313" key="8">
    <source>
        <dbReference type="Proteomes" id="UP000597338"/>
    </source>
</evidence>
<dbReference type="EMBL" id="BMIK01000017">
    <property type="protein sequence ID" value="GGC41959.1"/>
    <property type="molecule type" value="Genomic_DNA"/>
</dbReference>
<accession>A0ABQ1MKV2</accession>
<dbReference type="SUPFAM" id="SSF88659">
    <property type="entry name" value="Sigma3 and sigma4 domains of RNA polymerase sigma factors"/>
    <property type="match status" value="1"/>
</dbReference>
<dbReference type="InterPro" id="IPR014284">
    <property type="entry name" value="RNA_pol_sigma-70_dom"/>
</dbReference>
<dbReference type="NCBIfam" id="TIGR02937">
    <property type="entry name" value="sigma70-ECF"/>
    <property type="match status" value="1"/>
</dbReference>
<feature type="domain" description="RNA polymerase sigma factor 70 region 4 type 2" evidence="6">
    <location>
        <begin position="141"/>
        <end position="190"/>
    </location>
</feature>
<reference evidence="8" key="1">
    <citation type="journal article" date="2019" name="Int. J. Syst. Evol. Microbiol.">
        <title>The Global Catalogue of Microorganisms (GCM) 10K type strain sequencing project: providing services to taxonomists for standard genome sequencing and annotation.</title>
        <authorList>
            <consortium name="The Broad Institute Genomics Platform"/>
            <consortium name="The Broad Institute Genome Sequencing Center for Infectious Disease"/>
            <person name="Wu L."/>
            <person name="Ma J."/>
        </authorList>
    </citation>
    <scope>NUCLEOTIDE SEQUENCE [LARGE SCALE GENOMIC DNA]</scope>
    <source>
        <strain evidence="8">CGMCC 1.15342</strain>
    </source>
</reference>
<evidence type="ECO:0000259" key="6">
    <source>
        <dbReference type="Pfam" id="PF08281"/>
    </source>
</evidence>
<dbReference type="InterPro" id="IPR013249">
    <property type="entry name" value="RNA_pol_sigma70_r4_t2"/>
</dbReference>
<dbReference type="InterPro" id="IPR013325">
    <property type="entry name" value="RNA_pol_sigma_r2"/>
</dbReference>
<sequence>MGDYDFGFKQTGQLLYVDGREDERLADILSGQGNLTAQQEEQLYRLYWGKLMGVAKRYMVDRETAREVVNDSFVKAFDRFSGFRGEGPDKSTAFSAWLVRITVNTAIDRLRVQRTVPETTSLDQLENHPAVKMDDGLQVNDILRLLEGLPVMHRIVFNLYELEGYRHDEIAELLQIPASSSRVYLTKAKQGLRALYIKYFGGRHDG</sequence>
<gene>
    <name evidence="7" type="ORF">GCM10011386_37620</name>
</gene>
<evidence type="ECO:0008006" key="9">
    <source>
        <dbReference type="Google" id="ProtNLM"/>
    </source>
</evidence>
<dbReference type="PANTHER" id="PTHR43133:SF46">
    <property type="entry name" value="RNA POLYMERASE SIGMA-70 FACTOR ECF SUBFAMILY"/>
    <property type="match status" value="1"/>
</dbReference>
<dbReference type="Gene3D" id="1.10.10.10">
    <property type="entry name" value="Winged helix-like DNA-binding domain superfamily/Winged helix DNA-binding domain"/>
    <property type="match status" value="1"/>
</dbReference>
<dbReference type="Pfam" id="PF08281">
    <property type="entry name" value="Sigma70_r4_2"/>
    <property type="match status" value="1"/>
</dbReference>
<evidence type="ECO:0000256" key="3">
    <source>
        <dbReference type="ARBA" id="ARBA00023082"/>
    </source>
</evidence>
<dbReference type="RefSeq" id="WP_188753011.1">
    <property type="nucleotide sequence ID" value="NZ_BMIK01000017.1"/>
</dbReference>
<comment type="similarity">
    <text evidence="1">Belongs to the sigma-70 factor family. ECF subfamily.</text>
</comment>
<dbReference type="Pfam" id="PF04542">
    <property type="entry name" value="Sigma70_r2"/>
    <property type="match status" value="1"/>
</dbReference>
<dbReference type="InterPro" id="IPR007627">
    <property type="entry name" value="RNA_pol_sigma70_r2"/>
</dbReference>
<keyword evidence="4" id="KW-0804">Transcription</keyword>
<dbReference type="InterPro" id="IPR039425">
    <property type="entry name" value="RNA_pol_sigma-70-like"/>
</dbReference>
<dbReference type="PANTHER" id="PTHR43133">
    <property type="entry name" value="RNA POLYMERASE ECF-TYPE SIGMA FACTO"/>
    <property type="match status" value="1"/>
</dbReference>
<keyword evidence="3" id="KW-0731">Sigma factor</keyword>
<evidence type="ECO:0000313" key="7">
    <source>
        <dbReference type="EMBL" id="GGC41959.1"/>
    </source>
</evidence>
<evidence type="ECO:0000256" key="2">
    <source>
        <dbReference type="ARBA" id="ARBA00023015"/>
    </source>
</evidence>
<evidence type="ECO:0000256" key="1">
    <source>
        <dbReference type="ARBA" id="ARBA00010641"/>
    </source>
</evidence>
<organism evidence="7 8">
    <name type="scientific">Parapedobacter defluvii</name>
    <dbReference type="NCBI Taxonomy" id="2045106"/>
    <lineage>
        <taxon>Bacteria</taxon>
        <taxon>Pseudomonadati</taxon>
        <taxon>Bacteroidota</taxon>
        <taxon>Sphingobacteriia</taxon>
        <taxon>Sphingobacteriales</taxon>
        <taxon>Sphingobacteriaceae</taxon>
        <taxon>Parapedobacter</taxon>
    </lineage>
</organism>
<protein>
    <recommendedName>
        <fullName evidence="9">RNA polymerase sigma-70 factor, ECF subfamily</fullName>
    </recommendedName>
</protein>
<dbReference type="Gene3D" id="1.10.1740.10">
    <property type="match status" value="1"/>
</dbReference>
<dbReference type="InterPro" id="IPR036388">
    <property type="entry name" value="WH-like_DNA-bd_sf"/>
</dbReference>
<evidence type="ECO:0000256" key="4">
    <source>
        <dbReference type="ARBA" id="ARBA00023163"/>
    </source>
</evidence>
<keyword evidence="2" id="KW-0805">Transcription regulation</keyword>
<evidence type="ECO:0000259" key="5">
    <source>
        <dbReference type="Pfam" id="PF04542"/>
    </source>
</evidence>
<name>A0ABQ1MKV2_9SPHI</name>
<feature type="domain" description="RNA polymerase sigma-70 region 2" evidence="5">
    <location>
        <begin position="43"/>
        <end position="114"/>
    </location>
</feature>
<comment type="caution">
    <text evidence="7">The sequence shown here is derived from an EMBL/GenBank/DDBJ whole genome shotgun (WGS) entry which is preliminary data.</text>
</comment>
<dbReference type="SUPFAM" id="SSF88946">
    <property type="entry name" value="Sigma2 domain of RNA polymerase sigma factors"/>
    <property type="match status" value="1"/>
</dbReference>
<dbReference type="InterPro" id="IPR013324">
    <property type="entry name" value="RNA_pol_sigma_r3/r4-like"/>
</dbReference>
<dbReference type="Proteomes" id="UP000597338">
    <property type="component" value="Unassembled WGS sequence"/>
</dbReference>